<protein>
    <submittedName>
        <fullName evidence="1">Uncharacterized protein</fullName>
    </submittedName>
</protein>
<evidence type="ECO:0000313" key="2">
    <source>
        <dbReference type="Proteomes" id="UP000275408"/>
    </source>
</evidence>
<feature type="non-terminal residue" evidence="1">
    <location>
        <position position="72"/>
    </location>
</feature>
<dbReference type="EMBL" id="RCHS01002978">
    <property type="protein sequence ID" value="RMX44535.1"/>
    <property type="molecule type" value="Genomic_DNA"/>
</dbReference>
<evidence type="ECO:0000313" key="1">
    <source>
        <dbReference type="EMBL" id="RMX44535.1"/>
    </source>
</evidence>
<sequence length="72" mass="8457">MRRISNKYPCQTFFNIQQSFDGKEYICKTCHSKVLKGELPCQAVFLKLELHVLFIAIKHGLKAEQRTKHDTF</sequence>
<accession>A0A3M6TT19</accession>
<name>A0A3M6TT19_POCDA</name>
<organism evidence="1 2">
    <name type="scientific">Pocillopora damicornis</name>
    <name type="common">Cauliflower coral</name>
    <name type="synonym">Millepora damicornis</name>
    <dbReference type="NCBI Taxonomy" id="46731"/>
    <lineage>
        <taxon>Eukaryota</taxon>
        <taxon>Metazoa</taxon>
        <taxon>Cnidaria</taxon>
        <taxon>Anthozoa</taxon>
        <taxon>Hexacorallia</taxon>
        <taxon>Scleractinia</taxon>
        <taxon>Astrocoeniina</taxon>
        <taxon>Pocilloporidae</taxon>
        <taxon>Pocillopora</taxon>
    </lineage>
</organism>
<comment type="caution">
    <text evidence="1">The sequence shown here is derived from an EMBL/GenBank/DDBJ whole genome shotgun (WGS) entry which is preliminary data.</text>
</comment>
<dbReference type="AlphaFoldDB" id="A0A3M6TT19"/>
<proteinExistence type="predicted"/>
<dbReference type="Proteomes" id="UP000275408">
    <property type="component" value="Unassembled WGS sequence"/>
</dbReference>
<reference evidence="1 2" key="1">
    <citation type="journal article" date="2018" name="Sci. Rep.">
        <title>Comparative analysis of the Pocillopora damicornis genome highlights role of immune system in coral evolution.</title>
        <authorList>
            <person name="Cunning R."/>
            <person name="Bay R.A."/>
            <person name="Gillette P."/>
            <person name="Baker A.C."/>
            <person name="Traylor-Knowles N."/>
        </authorList>
    </citation>
    <scope>NUCLEOTIDE SEQUENCE [LARGE SCALE GENOMIC DNA]</scope>
    <source>
        <strain evidence="1">RSMAS</strain>
        <tissue evidence="1">Whole animal</tissue>
    </source>
</reference>
<gene>
    <name evidence="1" type="ORF">pdam_00006061</name>
</gene>
<keyword evidence="2" id="KW-1185">Reference proteome</keyword>